<evidence type="ECO:0000256" key="4">
    <source>
        <dbReference type="SAM" id="Phobius"/>
    </source>
</evidence>
<protein>
    <submittedName>
        <fullName evidence="7">RING-type domain-containing protein</fullName>
    </submittedName>
</protein>
<dbReference type="GO" id="GO:0008270">
    <property type="term" value="F:zinc ion binding"/>
    <property type="evidence" value="ECO:0007669"/>
    <property type="project" value="UniProtKB-KW"/>
</dbReference>
<accession>A0A0N4ZL15</accession>
<evidence type="ECO:0000313" key="6">
    <source>
        <dbReference type="Proteomes" id="UP000038045"/>
    </source>
</evidence>
<dbReference type="InterPro" id="IPR001841">
    <property type="entry name" value="Znf_RING"/>
</dbReference>
<reference evidence="7" key="1">
    <citation type="submission" date="2017-02" db="UniProtKB">
        <authorList>
            <consortium name="WormBaseParasite"/>
        </authorList>
    </citation>
    <scope>IDENTIFICATION</scope>
</reference>
<proteinExistence type="predicted"/>
<evidence type="ECO:0000256" key="1">
    <source>
        <dbReference type="ARBA" id="ARBA00022771"/>
    </source>
</evidence>
<dbReference type="SUPFAM" id="SSF57850">
    <property type="entry name" value="RING/U-box"/>
    <property type="match status" value="1"/>
</dbReference>
<keyword evidence="2" id="KW-0862">Zinc</keyword>
<keyword evidence="1 3" id="KW-0863">Zinc-finger</keyword>
<evidence type="ECO:0000256" key="2">
    <source>
        <dbReference type="ARBA" id="ARBA00022833"/>
    </source>
</evidence>
<dbReference type="Gene3D" id="3.30.40.10">
    <property type="entry name" value="Zinc/RING finger domain, C3HC4 (zinc finger)"/>
    <property type="match status" value="1"/>
</dbReference>
<dbReference type="WBParaSite" id="PTRK_0000882025.1">
    <property type="protein sequence ID" value="PTRK_0000882025.1"/>
    <property type="gene ID" value="PTRK_0000882025"/>
</dbReference>
<feature type="domain" description="RING-type" evidence="5">
    <location>
        <begin position="14"/>
        <end position="70"/>
    </location>
</feature>
<dbReference type="Proteomes" id="UP000038045">
    <property type="component" value="Unplaced"/>
</dbReference>
<keyword evidence="4" id="KW-0812">Transmembrane</keyword>
<evidence type="ECO:0000259" key="5">
    <source>
        <dbReference type="PROSITE" id="PS50089"/>
    </source>
</evidence>
<dbReference type="InterPro" id="IPR013083">
    <property type="entry name" value="Znf_RING/FYVE/PHD"/>
</dbReference>
<name>A0A0N4ZL15_PARTI</name>
<dbReference type="PROSITE" id="PS50089">
    <property type="entry name" value="ZF_RING_2"/>
    <property type="match status" value="1"/>
</dbReference>
<sequence>MSEEHKKFKCDLFCDESFDETHLYMVIKCGHTFHFECARKWIDVIFYNNCILIINFFSSIQAWSICPFCKKECRRRHFRRVYLSQTVGLNINEYVDKLEKPKQETSELKEKCSTLEQINNLYTRLFHLSNKKERS</sequence>
<keyword evidence="4" id="KW-0472">Membrane</keyword>
<evidence type="ECO:0000313" key="7">
    <source>
        <dbReference type="WBParaSite" id="PTRK_0000882025.1"/>
    </source>
</evidence>
<organism evidence="6 7">
    <name type="scientific">Parastrongyloides trichosuri</name>
    <name type="common">Possum-specific nematode worm</name>
    <dbReference type="NCBI Taxonomy" id="131310"/>
    <lineage>
        <taxon>Eukaryota</taxon>
        <taxon>Metazoa</taxon>
        <taxon>Ecdysozoa</taxon>
        <taxon>Nematoda</taxon>
        <taxon>Chromadorea</taxon>
        <taxon>Rhabditida</taxon>
        <taxon>Tylenchina</taxon>
        <taxon>Panagrolaimomorpha</taxon>
        <taxon>Strongyloidoidea</taxon>
        <taxon>Strongyloididae</taxon>
        <taxon>Parastrongyloides</taxon>
    </lineage>
</organism>
<evidence type="ECO:0000256" key="3">
    <source>
        <dbReference type="PROSITE-ProRule" id="PRU00175"/>
    </source>
</evidence>
<feature type="transmembrane region" description="Helical" evidence="4">
    <location>
        <begin position="45"/>
        <end position="69"/>
    </location>
</feature>
<keyword evidence="6" id="KW-1185">Reference proteome</keyword>
<keyword evidence="1 3" id="KW-0479">Metal-binding</keyword>
<dbReference type="AlphaFoldDB" id="A0A0N4ZL15"/>
<keyword evidence="4" id="KW-1133">Transmembrane helix</keyword>